<feature type="compositionally biased region" description="Low complexity" evidence="1">
    <location>
        <begin position="423"/>
        <end position="447"/>
    </location>
</feature>
<sequence>MPGSSRFRTRARARTRADARTRTRIRTRSHARTRTRTRAGSVPALLGGVQAAAFLFAGRAAAAPTPAPSPEPEPSPSPSGDAEACRYLSGHAKRYCEEGERADGAGSSVSPDPAAALDPLSSLARGCADAAAWVVDTLSKAVKSTAEVDFTNTTFLGQYAVVFAAATFLTLVLWLLAVAKRAIRGVPLTTAISEAVGFLWLTVLACAFTPLILYTLVSATDSITDVIAQGTGGQTDVFFGSFKEALQKGDDIGGGPIMLIVVSLVTIVAAGILYLELFLRAVLLYVGALLGVVVYSGLVDKNMWGHVRRWAGIMIAVILVKPVIVIVLGLAGALSAEDGPDSFSAVVTGLAIILLAIFASAMIYRFVPGFGDEIAASRNNRIQNGAESKAAAVISSPAALVSQGIKTHSSRTHQQGGGGSPGGSAPSPVAGGVAAHSTRGAGSATASGSGGTAAAPPPRSPGPGGTPHSHRRNSASTTGTSTGSTGGGGR</sequence>
<dbReference type="Proteomes" id="UP000484988">
    <property type="component" value="Unassembled WGS sequence"/>
</dbReference>
<evidence type="ECO:0000256" key="2">
    <source>
        <dbReference type="SAM" id="Phobius"/>
    </source>
</evidence>
<feature type="compositionally biased region" description="Pro residues" evidence="1">
    <location>
        <begin position="65"/>
        <end position="77"/>
    </location>
</feature>
<protein>
    <recommendedName>
        <fullName evidence="5">Integral membrane protein</fullName>
    </recommendedName>
</protein>
<keyword evidence="2" id="KW-1133">Transmembrane helix</keyword>
<feature type="transmembrane region" description="Helical" evidence="2">
    <location>
        <begin position="282"/>
        <end position="298"/>
    </location>
</feature>
<evidence type="ECO:0000256" key="1">
    <source>
        <dbReference type="SAM" id="MobiDB-lite"/>
    </source>
</evidence>
<feature type="region of interest" description="Disordered" evidence="1">
    <location>
        <begin position="62"/>
        <end position="83"/>
    </location>
</feature>
<organism evidence="3 4">
    <name type="scientific">Streptomyces pacificus</name>
    <dbReference type="NCBI Taxonomy" id="2705029"/>
    <lineage>
        <taxon>Bacteria</taxon>
        <taxon>Bacillati</taxon>
        <taxon>Actinomycetota</taxon>
        <taxon>Actinomycetes</taxon>
        <taxon>Kitasatosporales</taxon>
        <taxon>Streptomycetaceae</taxon>
        <taxon>Streptomyces</taxon>
    </lineage>
</organism>
<evidence type="ECO:0000313" key="4">
    <source>
        <dbReference type="Proteomes" id="UP000484988"/>
    </source>
</evidence>
<feature type="transmembrane region" description="Helical" evidence="2">
    <location>
        <begin position="156"/>
        <end position="177"/>
    </location>
</feature>
<evidence type="ECO:0008006" key="5">
    <source>
        <dbReference type="Google" id="ProtNLM"/>
    </source>
</evidence>
<accession>A0A6A0AUR6</accession>
<feature type="transmembrane region" description="Helical" evidence="2">
    <location>
        <begin position="343"/>
        <end position="364"/>
    </location>
</feature>
<dbReference type="AlphaFoldDB" id="A0A6A0AUR6"/>
<reference evidence="3 4" key="1">
    <citation type="submission" date="2020-02" db="EMBL/GenBank/DDBJ databases">
        <title>Whole Genome Shotgun Sequence of Streptomyces sp. strain CWH03.</title>
        <authorList>
            <person name="Dohra H."/>
            <person name="Kodani S."/>
            <person name="Yamamura H."/>
        </authorList>
    </citation>
    <scope>NUCLEOTIDE SEQUENCE [LARGE SCALE GENOMIC DNA]</scope>
    <source>
        <strain evidence="3 4">CWH03</strain>
    </source>
</reference>
<comment type="caution">
    <text evidence="3">The sequence shown here is derived from an EMBL/GenBank/DDBJ whole genome shotgun (WGS) entry which is preliminary data.</text>
</comment>
<feature type="transmembrane region" description="Helical" evidence="2">
    <location>
        <begin position="257"/>
        <end position="275"/>
    </location>
</feature>
<keyword evidence="2" id="KW-0812">Transmembrane</keyword>
<dbReference type="EMBL" id="BLLG01000007">
    <property type="protein sequence ID" value="GFH36672.1"/>
    <property type="molecule type" value="Genomic_DNA"/>
</dbReference>
<name>A0A6A0AUR6_9ACTN</name>
<feature type="transmembrane region" description="Helical" evidence="2">
    <location>
        <begin position="310"/>
        <end position="331"/>
    </location>
</feature>
<proteinExistence type="predicted"/>
<keyword evidence="4" id="KW-1185">Reference proteome</keyword>
<feature type="region of interest" description="Disordered" evidence="1">
    <location>
        <begin position="1"/>
        <end position="39"/>
    </location>
</feature>
<evidence type="ECO:0000313" key="3">
    <source>
        <dbReference type="EMBL" id="GFH36672.1"/>
    </source>
</evidence>
<feature type="region of interest" description="Disordered" evidence="1">
    <location>
        <begin position="403"/>
        <end position="490"/>
    </location>
</feature>
<feature type="transmembrane region" description="Helical" evidence="2">
    <location>
        <begin position="198"/>
        <end position="217"/>
    </location>
</feature>
<gene>
    <name evidence="3" type="ORF">SCWH03_29040</name>
</gene>
<feature type="compositionally biased region" description="Basic residues" evidence="1">
    <location>
        <begin position="22"/>
        <end position="37"/>
    </location>
</feature>
<keyword evidence="2" id="KW-0472">Membrane</keyword>